<name>A0ABV2N9F1_9HYPH</name>
<protein>
    <submittedName>
        <fullName evidence="3">Lipopolysaccharide biosynthesis protein</fullName>
    </submittedName>
</protein>
<dbReference type="Pfam" id="PF05045">
    <property type="entry name" value="RgpF"/>
    <property type="match status" value="2"/>
</dbReference>
<comment type="caution">
    <text evidence="3">The sequence shown here is derived from an EMBL/GenBank/DDBJ whole genome shotgun (WGS) entry which is preliminary data.</text>
</comment>
<evidence type="ECO:0000313" key="3">
    <source>
        <dbReference type="EMBL" id="MET3863070.1"/>
    </source>
</evidence>
<organism evidence="3 4">
    <name type="scientific">Methylobacterium radiotolerans</name>
    <dbReference type="NCBI Taxonomy" id="31998"/>
    <lineage>
        <taxon>Bacteria</taxon>
        <taxon>Pseudomonadati</taxon>
        <taxon>Pseudomonadota</taxon>
        <taxon>Alphaproteobacteria</taxon>
        <taxon>Hyphomicrobiales</taxon>
        <taxon>Methylobacteriaceae</taxon>
        <taxon>Methylobacterium</taxon>
    </lineage>
</organism>
<dbReference type="Pfam" id="PF21374">
    <property type="entry name" value="WsaF_N"/>
    <property type="match status" value="1"/>
</dbReference>
<dbReference type="RefSeq" id="WP_429338334.1">
    <property type="nucleotide sequence ID" value="NZ_JBNDJD010000059.1"/>
</dbReference>
<dbReference type="Pfam" id="PF22772">
    <property type="entry name" value="WsaF_C"/>
    <property type="match status" value="1"/>
</dbReference>
<keyword evidence="4" id="KW-1185">Reference proteome</keyword>
<feature type="domain" description="WsaF C-terminal" evidence="2">
    <location>
        <begin position="1408"/>
        <end position="1541"/>
    </location>
</feature>
<dbReference type="InterPro" id="IPR048510">
    <property type="entry name" value="WsaF_N"/>
</dbReference>
<sequence length="1594" mass="178584">MSRKIAFSRSGQNKFYLNRRKLINLIFDHVFYIRSNPDVERAAIDPLDHYLKHGVKEGRDPHPLFDVNWFVEQNPGAADDPVIHYLNGTGSKPHPLFDGTWYLDCYPDVRADGLHPFVHYLTYGQKENRNPHPLFDASWYVGRYPDANGAALVHYLNGLGDGPHPLFDDAFYVESCGSSAPTHHPALVDYLLSVSRWTSARPHPLFDGTWYLDCYPDVRADGLHPFVHYLTYGQKENRNPHPLFDASWYVGRYPDANGAALVHYLNGLGDGPHPLFDDAFYVESRGSSAPTYHPALVDYLLSGAFASDPNALFNTRWYVTQAKIFSGAAMTPLEHYCREGERAGYSSHPVIDLAYYGAQLTGGSPYTTLLADLLQDGDQAGRSPSRLFDVQWYRTRAGVTYSPNTPAFQHYLRTGWRQGHSPHPLFDVQFYLASSPDVAEAAVEPLTHYLADGYRERRRPHPLFDIEYYLRSYPDVVEAGSEPVQHYMIYGDFENRNPNPVFDTRWYRQQHEARLGGQNALVHYVTIGATEGRDPSPLFSCEYYLAQYPDVRKSGLNPLHHFLLAGQAEGRSPRPPDRLTDVCGALDIPYEIWRAPPELTDRDVCLFMAYTADGELSPHVLIQLEAWQEEGYLVILILATDGLIRPLPQDLDTCAGILLRTNHGWDFAAWATAMAVFPEVWRARSLVLVNDSVYGPVDREAFRAVIDVMRTSRADIVALTDSYQTQHHFMSYFTGLTRSGLRSTAVRRHWASVQSIRDKREVINRYEITPISQWHQAGVVVEVLFPTADDVDPPINPTLIRWRELVSRGFPFIKVQLLRDLLPGTDTTGWREIFVREPKLLLAVEAHLGIVAQPIDPAKLEERRIPQSRGFRPIPAPKRRFKRNLAPKTFYGATQSARLHEATDLALEVPFSACAHIAPVNPIAIIAHIFYPEATEDLLKRFSNIPGTADLFVTTDSSAKKAAIARQLAGYKSGSVEIRVVPNVGRDIAAMFVGCRDVFERYEIFLHVHSKKSPHDERFSGWRDFLLENLLGSPEIAASNLSLISQSDVGVVFSEHFNEVRALLNWGYDFDLAKGLLAKAGIEIRKDLILDFPSSSFFWAKTAAVRPLLDLGLDWSSFPPEAGQVDGTLAHAIERSLLFVAESAGFRWVKVSTAGHSRDEALLPVFGADGIERSLRRAFRPLLGNPLSSLVEKQTFPEIVPITTRADPDRRPRLNLVIPTLHPKHIFGGITTALKIFHELADQLGEAFDRRLICTSYAVDLEAMIGQPDYKLVPLGSAFDDLPRSIVDMTDRESGELPVRSNDVFVTTAWWTDVVGSEVQAAQKRFHGRQLPIIYLIQDHEPNFYAWSSHYALSRATYAKRNDLIALINSEELANFMQRNYNLSDPRVVRYSANPKIIRALKNVPRERIILIYGRPSVARNCFETLCAGLRRWQQADPISADSWRIVSAGEDFDPADAGGVVNLEVCGKLSLDEYGDLLSRALIGVSLMLSPHPSYPPLEMAAAGLYTITNAYDCKDLSVRNSNIVSLADLTPDGVAAALEQAVLETESRVGGSVAFGEISTVSCDAPTYTASVLAHQLTELVVPASAKREGSD</sequence>
<dbReference type="Gene3D" id="3.40.50.2000">
    <property type="entry name" value="Glycogen Phosphorylase B"/>
    <property type="match status" value="1"/>
</dbReference>
<evidence type="ECO:0000259" key="2">
    <source>
        <dbReference type="Pfam" id="PF22772"/>
    </source>
</evidence>
<dbReference type="Proteomes" id="UP001549119">
    <property type="component" value="Unassembled WGS sequence"/>
</dbReference>
<gene>
    <name evidence="3" type="ORF">ABIC20_000379</name>
</gene>
<proteinExistence type="predicted"/>
<dbReference type="Gene3D" id="3.40.50.11090">
    <property type="match status" value="1"/>
</dbReference>
<evidence type="ECO:0000313" key="4">
    <source>
        <dbReference type="Proteomes" id="UP001549119"/>
    </source>
</evidence>
<feature type="domain" description="WsaF N-terminal" evidence="1">
    <location>
        <begin position="1213"/>
        <end position="1371"/>
    </location>
</feature>
<dbReference type="InterPro" id="IPR055050">
    <property type="entry name" value="WsaF_C"/>
</dbReference>
<evidence type="ECO:0000259" key="1">
    <source>
        <dbReference type="Pfam" id="PF21374"/>
    </source>
</evidence>
<dbReference type="InterPro" id="IPR007739">
    <property type="entry name" value="RgpF"/>
</dbReference>
<accession>A0ABV2N9F1</accession>
<dbReference type="EMBL" id="JBEPNW010000002">
    <property type="protein sequence ID" value="MET3863070.1"/>
    <property type="molecule type" value="Genomic_DNA"/>
</dbReference>
<reference evidence="3 4" key="1">
    <citation type="submission" date="2024-06" db="EMBL/GenBank/DDBJ databases">
        <title>Genomics of switchgrass bacterial isolates.</title>
        <authorList>
            <person name="Shade A."/>
        </authorList>
    </citation>
    <scope>NUCLEOTIDE SEQUENCE [LARGE SCALE GENOMIC DNA]</scope>
    <source>
        <strain evidence="3 4">PvP084</strain>
    </source>
</reference>
<dbReference type="SUPFAM" id="SSF53756">
    <property type="entry name" value="UDP-Glycosyltransferase/glycogen phosphorylase"/>
    <property type="match status" value="1"/>
</dbReference>